<dbReference type="GO" id="GO:0005829">
    <property type="term" value="C:cytosol"/>
    <property type="evidence" value="ECO:0007669"/>
    <property type="project" value="TreeGrafter"/>
</dbReference>
<dbReference type="RefSeq" id="WP_121877650.1">
    <property type="nucleotide sequence ID" value="NZ_REFJ01000006.1"/>
</dbReference>
<evidence type="ECO:0000313" key="10">
    <source>
        <dbReference type="Proteomes" id="UP000267187"/>
    </source>
</evidence>
<keyword evidence="5 7" id="KW-0413">Isomerase</keyword>
<dbReference type="HAMAP" id="MF_00473">
    <property type="entry name" value="G6P_isomerase"/>
    <property type="match status" value="1"/>
</dbReference>
<dbReference type="Pfam" id="PF00342">
    <property type="entry name" value="PGI"/>
    <property type="match status" value="1"/>
</dbReference>
<protein>
    <recommendedName>
        <fullName evidence="7">Glucose-6-phosphate isomerase</fullName>
        <shortName evidence="7">GPI</shortName>
        <ecNumber evidence="7">5.3.1.9</ecNumber>
    </recommendedName>
    <alternativeName>
        <fullName evidence="7">Phosphoglucose isomerase</fullName>
        <shortName evidence="7">PGI</shortName>
    </alternativeName>
    <alternativeName>
        <fullName evidence="7">Phosphohexose isomerase</fullName>
        <shortName evidence="7">PHI</shortName>
    </alternativeName>
</protein>
<dbReference type="Gene3D" id="1.10.1390.10">
    <property type="match status" value="1"/>
</dbReference>
<dbReference type="InterPro" id="IPR018189">
    <property type="entry name" value="Phosphoglucose_isomerase_CS"/>
</dbReference>
<keyword evidence="3 7" id="KW-0312">Gluconeogenesis</keyword>
<organism evidence="9 10">
    <name type="scientific">Umboniibacter marinipuniceus</name>
    <dbReference type="NCBI Taxonomy" id="569599"/>
    <lineage>
        <taxon>Bacteria</taxon>
        <taxon>Pseudomonadati</taxon>
        <taxon>Pseudomonadota</taxon>
        <taxon>Gammaproteobacteria</taxon>
        <taxon>Cellvibrionales</taxon>
        <taxon>Cellvibrionaceae</taxon>
        <taxon>Umboniibacter</taxon>
    </lineage>
</organism>
<evidence type="ECO:0000313" key="9">
    <source>
        <dbReference type="EMBL" id="RMA78409.1"/>
    </source>
</evidence>
<comment type="pathway">
    <text evidence="1 7 8">Carbohydrate degradation; glycolysis; D-glyceraldehyde 3-phosphate and glycerone phosphate from D-glucose: step 2/4.</text>
</comment>
<comment type="function">
    <text evidence="7">Catalyzes the reversible isomerization of glucose-6-phosphate to fructose-6-phosphate.</text>
</comment>
<dbReference type="InterPro" id="IPR046348">
    <property type="entry name" value="SIS_dom_sf"/>
</dbReference>
<dbReference type="PROSITE" id="PS51463">
    <property type="entry name" value="P_GLUCOSE_ISOMERASE_3"/>
    <property type="match status" value="1"/>
</dbReference>
<dbReference type="UniPathway" id="UPA00109">
    <property type="reaction ID" value="UER00181"/>
</dbReference>
<dbReference type="PROSITE" id="PS00765">
    <property type="entry name" value="P_GLUCOSE_ISOMERASE_1"/>
    <property type="match status" value="1"/>
</dbReference>
<dbReference type="EMBL" id="REFJ01000006">
    <property type="protein sequence ID" value="RMA78409.1"/>
    <property type="molecule type" value="Genomic_DNA"/>
</dbReference>
<dbReference type="GO" id="GO:0097367">
    <property type="term" value="F:carbohydrate derivative binding"/>
    <property type="evidence" value="ECO:0007669"/>
    <property type="project" value="InterPro"/>
</dbReference>
<dbReference type="GO" id="GO:0051156">
    <property type="term" value="P:glucose 6-phosphate metabolic process"/>
    <property type="evidence" value="ECO:0007669"/>
    <property type="project" value="TreeGrafter"/>
</dbReference>
<reference evidence="9 10" key="1">
    <citation type="submission" date="2018-10" db="EMBL/GenBank/DDBJ databases">
        <title>Genomic Encyclopedia of Type Strains, Phase IV (KMG-IV): sequencing the most valuable type-strain genomes for metagenomic binning, comparative biology and taxonomic classification.</title>
        <authorList>
            <person name="Goeker M."/>
        </authorList>
    </citation>
    <scope>NUCLEOTIDE SEQUENCE [LARGE SCALE GENOMIC DNA]</scope>
    <source>
        <strain evidence="9 10">DSM 25080</strain>
    </source>
</reference>
<evidence type="ECO:0000256" key="7">
    <source>
        <dbReference type="HAMAP-Rule" id="MF_00473"/>
    </source>
</evidence>
<dbReference type="CDD" id="cd05015">
    <property type="entry name" value="SIS_PGI_1"/>
    <property type="match status" value="1"/>
</dbReference>
<dbReference type="InterPro" id="IPR023096">
    <property type="entry name" value="G6P_Isomerase_C"/>
</dbReference>
<evidence type="ECO:0000256" key="2">
    <source>
        <dbReference type="ARBA" id="ARBA00006604"/>
    </source>
</evidence>
<feature type="active site" evidence="7">
    <location>
        <position position="368"/>
    </location>
</feature>
<dbReference type="OrthoDB" id="140919at2"/>
<dbReference type="NCBIfam" id="NF001211">
    <property type="entry name" value="PRK00179.1"/>
    <property type="match status" value="1"/>
</dbReference>
<evidence type="ECO:0000256" key="5">
    <source>
        <dbReference type="ARBA" id="ARBA00023235"/>
    </source>
</evidence>
<evidence type="ECO:0000256" key="3">
    <source>
        <dbReference type="ARBA" id="ARBA00022432"/>
    </source>
</evidence>
<dbReference type="InterPro" id="IPR001672">
    <property type="entry name" value="G6P_Isomerase"/>
</dbReference>
<dbReference type="EC" id="5.3.1.9" evidence="7"/>
<evidence type="ECO:0000256" key="6">
    <source>
        <dbReference type="ARBA" id="ARBA00029321"/>
    </source>
</evidence>
<evidence type="ECO:0000256" key="8">
    <source>
        <dbReference type="RuleBase" id="RU000612"/>
    </source>
</evidence>
<keyword evidence="10" id="KW-1185">Reference proteome</keyword>
<dbReference type="CDD" id="cd05016">
    <property type="entry name" value="SIS_PGI_2"/>
    <property type="match status" value="1"/>
</dbReference>
<dbReference type="Proteomes" id="UP000267187">
    <property type="component" value="Unassembled WGS sequence"/>
</dbReference>
<dbReference type="PRINTS" id="PR00662">
    <property type="entry name" value="G6PISOMERASE"/>
</dbReference>
<dbReference type="UniPathway" id="UPA00138"/>
<proteinExistence type="inferred from homology"/>
<dbReference type="GO" id="GO:0006096">
    <property type="term" value="P:glycolytic process"/>
    <property type="evidence" value="ECO:0007669"/>
    <property type="project" value="UniProtKB-UniRule"/>
</dbReference>
<gene>
    <name evidence="7" type="primary">pgi</name>
    <name evidence="9" type="ORF">DFR27_2340</name>
</gene>
<dbReference type="GO" id="GO:0004347">
    <property type="term" value="F:glucose-6-phosphate isomerase activity"/>
    <property type="evidence" value="ECO:0007669"/>
    <property type="project" value="UniProtKB-UniRule"/>
</dbReference>
<comment type="catalytic activity">
    <reaction evidence="6 7 8">
        <text>alpha-D-glucose 6-phosphate = beta-D-fructose 6-phosphate</text>
        <dbReference type="Rhea" id="RHEA:11816"/>
        <dbReference type="ChEBI" id="CHEBI:57634"/>
        <dbReference type="ChEBI" id="CHEBI:58225"/>
        <dbReference type="EC" id="5.3.1.9"/>
    </reaction>
</comment>
<comment type="subcellular location">
    <subcellularLocation>
        <location evidence="7">Cytoplasm</location>
    </subcellularLocation>
</comment>
<dbReference type="SUPFAM" id="SSF53697">
    <property type="entry name" value="SIS domain"/>
    <property type="match status" value="1"/>
</dbReference>
<keyword evidence="7" id="KW-0963">Cytoplasm</keyword>
<accession>A0A3M0A4I0</accession>
<dbReference type="GO" id="GO:0006094">
    <property type="term" value="P:gluconeogenesis"/>
    <property type="evidence" value="ECO:0007669"/>
    <property type="project" value="UniProtKB-UniRule"/>
</dbReference>
<name>A0A3M0A4I0_9GAMM</name>
<dbReference type="Gene3D" id="3.40.50.10490">
    <property type="entry name" value="Glucose-6-phosphate isomerase like protein, domain 1"/>
    <property type="match status" value="2"/>
</dbReference>
<comment type="similarity">
    <text evidence="2 7 8">Belongs to the GPI family.</text>
</comment>
<dbReference type="InterPro" id="IPR035476">
    <property type="entry name" value="SIS_PGI_1"/>
</dbReference>
<sequence length="529" mass="57801">MFLKQLQQLAEHAGDECVATLCQNPQRFSQFKTSAAELTLDTSRQKMSAETFTKLTGLANESGFNHAYKAMRQGDEINFTEGRAVLHTLLRNLDSSDPRAEEVRASLAKMQTLTKAVQSGEWKGYSGKAIRDVVNIGIGGSDLGPRMIYRAMLHYRHNDINVHWVANIDPADIEKKLATLNPETTLIVVSSKSFSTPETLNNANAARKWLIDNGVTDVAKHVVAASSNVKMAIEFGIDESNIFPLWDWVGGRFSLWSAIGLPLMMGFKPGTFEAILGGALAMDEHAESAPAERNLPAQLALFELWNVNAHGTSSRAVLPYCHDLRLLPAHLQQLEMESLGKSVNLKGERVDYPTGGVVWGTEGSNGQHSYHQLLHQGNQGIAAEIILPLSSPNEPVQHLKLIANALAQSQVFCYGQSAAEAKEALLARGMDPDQAKVIAKHKEILGNRPHSIVTMESLNPHTLGALIAAYENKVFFCGYWQEINAFDQWGVELGKVHASTMETVLTSGDTANVDDGYAAIVSAYQSATQ</sequence>
<comment type="caution">
    <text evidence="9">The sequence shown here is derived from an EMBL/GenBank/DDBJ whole genome shotgun (WGS) entry which is preliminary data.</text>
</comment>
<dbReference type="PANTHER" id="PTHR11469">
    <property type="entry name" value="GLUCOSE-6-PHOSPHATE ISOMERASE"/>
    <property type="match status" value="1"/>
</dbReference>
<keyword evidence="4 7" id="KW-0324">Glycolysis</keyword>
<evidence type="ECO:0000256" key="1">
    <source>
        <dbReference type="ARBA" id="ARBA00004926"/>
    </source>
</evidence>
<dbReference type="PANTHER" id="PTHR11469:SF1">
    <property type="entry name" value="GLUCOSE-6-PHOSPHATE ISOMERASE"/>
    <property type="match status" value="1"/>
</dbReference>
<evidence type="ECO:0000256" key="4">
    <source>
        <dbReference type="ARBA" id="ARBA00023152"/>
    </source>
</evidence>
<comment type="pathway">
    <text evidence="7">Carbohydrate biosynthesis; gluconeogenesis.</text>
</comment>
<dbReference type="AlphaFoldDB" id="A0A3M0A4I0"/>
<feature type="active site" evidence="7">
    <location>
        <position position="495"/>
    </location>
</feature>
<dbReference type="InterPro" id="IPR035482">
    <property type="entry name" value="SIS_PGI_2"/>
</dbReference>
<feature type="active site" description="Proton donor" evidence="7">
    <location>
        <position position="337"/>
    </location>
</feature>
<dbReference type="GO" id="GO:0048029">
    <property type="term" value="F:monosaccharide binding"/>
    <property type="evidence" value="ECO:0007669"/>
    <property type="project" value="TreeGrafter"/>
</dbReference>